<dbReference type="RefSeq" id="WP_284299317.1">
    <property type="nucleotide sequence ID" value="NZ_BSSV01000006.1"/>
</dbReference>
<protein>
    <recommendedName>
        <fullName evidence="4">DUF3718 domain-containing protein</fullName>
    </recommendedName>
</protein>
<proteinExistence type="predicted"/>
<sequence length="107" mass="12640">MKATILLILLAFSTTSFASEKYEYCEYLGVSIGADENFMTQIIFRIMEKENVDSQSEICLRLRRDGKRFSEEFSTGELFDKNSVDRWLKYQNFRDSIYDSIVENINY</sequence>
<evidence type="ECO:0000313" key="2">
    <source>
        <dbReference type="EMBL" id="GLX86349.1"/>
    </source>
</evidence>
<organism evidence="2 3">
    <name type="scientific">Thalassotalea loyana</name>
    <dbReference type="NCBI Taxonomy" id="280483"/>
    <lineage>
        <taxon>Bacteria</taxon>
        <taxon>Pseudomonadati</taxon>
        <taxon>Pseudomonadota</taxon>
        <taxon>Gammaproteobacteria</taxon>
        <taxon>Alteromonadales</taxon>
        <taxon>Colwelliaceae</taxon>
        <taxon>Thalassotalea</taxon>
    </lineage>
</organism>
<keyword evidence="3" id="KW-1185">Reference proteome</keyword>
<evidence type="ECO:0000256" key="1">
    <source>
        <dbReference type="SAM" id="SignalP"/>
    </source>
</evidence>
<feature type="chain" id="PRO_5045395479" description="DUF3718 domain-containing protein" evidence="1">
    <location>
        <begin position="19"/>
        <end position="107"/>
    </location>
</feature>
<dbReference type="EMBL" id="BSSV01000006">
    <property type="protein sequence ID" value="GLX86349.1"/>
    <property type="molecule type" value="Genomic_DNA"/>
</dbReference>
<dbReference type="Proteomes" id="UP001157134">
    <property type="component" value="Unassembled WGS sequence"/>
</dbReference>
<comment type="caution">
    <text evidence="2">The sequence shown here is derived from an EMBL/GenBank/DDBJ whole genome shotgun (WGS) entry which is preliminary data.</text>
</comment>
<evidence type="ECO:0008006" key="4">
    <source>
        <dbReference type="Google" id="ProtNLM"/>
    </source>
</evidence>
<name>A0ABQ6HFI8_9GAMM</name>
<gene>
    <name evidence="2" type="ORF">tloyanaT_26020</name>
</gene>
<evidence type="ECO:0000313" key="3">
    <source>
        <dbReference type="Proteomes" id="UP001157134"/>
    </source>
</evidence>
<reference evidence="2 3" key="1">
    <citation type="submission" date="2023-03" db="EMBL/GenBank/DDBJ databases">
        <title>Thalassotalea loyana LMG 22536T draft genome sequence.</title>
        <authorList>
            <person name="Sawabe T."/>
        </authorList>
    </citation>
    <scope>NUCLEOTIDE SEQUENCE [LARGE SCALE GENOMIC DNA]</scope>
    <source>
        <strain evidence="2 3">LMG 22536</strain>
    </source>
</reference>
<feature type="signal peptide" evidence="1">
    <location>
        <begin position="1"/>
        <end position="18"/>
    </location>
</feature>
<keyword evidence="1" id="KW-0732">Signal</keyword>
<accession>A0ABQ6HFI8</accession>